<comment type="caution">
    <text evidence="1">The sequence shown here is derived from an EMBL/GenBank/DDBJ whole genome shotgun (WGS) entry which is preliminary data.</text>
</comment>
<evidence type="ECO:0000313" key="2">
    <source>
        <dbReference type="Proteomes" id="UP000748531"/>
    </source>
</evidence>
<organism evidence="1 2">
    <name type="scientific">Paragonimus heterotremus</name>
    <dbReference type="NCBI Taxonomy" id="100268"/>
    <lineage>
        <taxon>Eukaryota</taxon>
        <taxon>Metazoa</taxon>
        <taxon>Spiralia</taxon>
        <taxon>Lophotrochozoa</taxon>
        <taxon>Platyhelminthes</taxon>
        <taxon>Trematoda</taxon>
        <taxon>Digenea</taxon>
        <taxon>Plagiorchiida</taxon>
        <taxon>Troglotremata</taxon>
        <taxon>Troglotrematidae</taxon>
        <taxon>Paragonimus</taxon>
    </lineage>
</organism>
<name>A0A8J4SYP9_9TREM</name>
<dbReference type="Proteomes" id="UP000748531">
    <property type="component" value="Unassembled WGS sequence"/>
</dbReference>
<evidence type="ECO:0000313" key="1">
    <source>
        <dbReference type="EMBL" id="KAF5400115.1"/>
    </source>
</evidence>
<keyword evidence="2" id="KW-1185">Reference proteome</keyword>
<accession>A0A8J4SYP9</accession>
<dbReference type="AlphaFoldDB" id="A0A8J4SYP9"/>
<dbReference type="EMBL" id="LUCH01003457">
    <property type="protein sequence ID" value="KAF5400115.1"/>
    <property type="molecule type" value="Genomic_DNA"/>
</dbReference>
<reference evidence="1" key="1">
    <citation type="submission" date="2019-05" db="EMBL/GenBank/DDBJ databases">
        <title>Annotation for the trematode Paragonimus heterotremus.</title>
        <authorList>
            <person name="Choi Y.-J."/>
        </authorList>
    </citation>
    <scope>NUCLEOTIDE SEQUENCE</scope>
    <source>
        <strain evidence="1">LC</strain>
    </source>
</reference>
<proteinExistence type="predicted"/>
<protein>
    <submittedName>
        <fullName evidence="1">Uncharacterized protein</fullName>
    </submittedName>
</protein>
<gene>
    <name evidence="1" type="ORF">PHET_06476</name>
</gene>
<sequence length="78" mass="8905">MDELGEDYLSEGTRLYSLNLNNFLPANFKISAWKRYVGSRNLISTVLQRCTSRETFVIARENLLTEVVVTSSLSEQCL</sequence>